<dbReference type="EMBL" id="CP081294">
    <property type="protein sequence ID" value="QZD94324.1"/>
    <property type="molecule type" value="Genomic_DNA"/>
</dbReference>
<protein>
    <submittedName>
        <fullName evidence="1">Uncharacterized protein</fullName>
    </submittedName>
</protein>
<sequence length="46" mass="5587">MSALVDRLQARAERIALERAERLLRRKRVDWRDPRQLWPEFLKGAL</sequence>
<accession>A0ABX9A1W8</accession>
<gene>
    <name evidence="1" type="ORF">K3136_09480</name>
</gene>
<dbReference type="RefSeq" id="WP_221430071.1">
    <property type="nucleotide sequence ID" value="NZ_CP081294.1"/>
</dbReference>
<name>A0ABX9A1W8_9SPHN</name>
<evidence type="ECO:0000313" key="1">
    <source>
        <dbReference type="EMBL" id="QZD94324.1"/>
    </source>
</evidence>
<organism evidence="1 2">
    <name type="scientific">Qipengyuania gelatinilytica</name>
    <dbReference type="NCBI Taxonomy" id="2867231"/>
    <lineage>
        <taxon>Bacteria</taxon>
        <taxon>Pseudomonadati</taxon>
        <taxon>Pseudomonadota</taxon>
        <taxon>Alphaproteobacteria</taxon>
        <taxon>Sphingomonadales</taxon>
        <taxon>Erythrobacteraceae</taxon>
        <taxon>Qipengyuania</taxon>
    </lineage>
</organism>
<proteinExistence type="predicted"/>
<reference evidence="1 2" key="1">
    <citation type="submission" date="2021-08" db="EMBL/GenBank/DDBJ databases">
        <title>Comparative Genomics Analysis of the Genus Qipengyuania Reveals Extensive Genetic Diversity and Metabolic Versatility, Including the Description of Fifteen Novel Species.</title>
        <authorList>
            <person name="Liu Y."/>
        </authorList>
    </citation>
    <scope>NUCLEOTIDE SEQUENCE [LARGE SCALE GENOMIC DNA]</scope>
    <source>
        <strain evidence="1 2">1NDH1</strain>
    </source>
</reference>
<evidence type="ECO:0000313" key="2">
    <source>
        <dbReference type="Proteomes" id="UP000824321"/>
    </source>
</evidence>
<dbReference type="Proteomes" id="UP000824321">
    <property type="component" value="Chromosome"/>
</dbReference>
<keyword evidence="2" id="KW-1185">Reference proteome</keyword>